<sequence>MLPALALLAARQGGLVARRQCYAVGMTDEDLRAMLRPGGPWAVVRRGAYLPRERWEAVTDPWERVLLRDRAADLVMETAHVMSHDSAARALAVPMLRPRAPLVHVTRPGVGGSRTKAGVKHHLTRIELAGLRDVDGLVVTGPARTALDLAREHGLAAGVVALDHVLASGTARREVEAELAVMWSWPQVRTAREALALADPGAESPAESLARLFVGSLGVGPVETQFPVECRGTVFWADLRVGCHVIEVEGVAKLVPVGDGGLATRSTRELLRAREERGRLIRAAGLGLSYVGWDDLFGRAREHTRDWLTRDIRLTEQRHGSELPTHLAERAAYLRRHHPRRRS</sequence>
<evidence type="ECO:0000313" key="2">
    <source>
        <dbReference type="Proteomes" id="UP000198859"/>
    </source>
</evidence>
<keyword evidence="2" id="KW-1185">Reference proteome</keyword>
<name>A0A1H1WLH3_9ACTN</name>
<dbReference type="EMBL" id="LT629757">
    <property type="protein sequence ID" value="SDS97915.1"/>
    <property type="molecule type" value="Genomic_DNA"/>
</dbReference>
<gene>
    <name evidence="1" type="ORF">SAMN04488570_3196</name>
</gene>
<dbReference type="STRING" id="642780.SAMN04488570_3196"/>
<evidence type="ECO:0000313" key="1">
    <source>
        <dbReference type="EMBL" id="SDS97915.1"/>
    </source>
</evidence>
<dbReference type="RefSeq" id="WP_091731669.1">
    <property type="nucleotide sequence ID" value="NZ_LT629757.1"/>
</dbReference>
<organism evidence="1 2">
    <name type="scientific">Nocardioides scoriae</name>
    <dbReference type="NCBI Taxonomy" id="642780"/>
    <lineage>
        <taxon>Bacteria</taxon>
        <taxon>Bacillati</taxon>
        <taxon>Actinomycetota</taxon>
        <taxon>Actinomycetes</taxon>
        <taxon>Propionibacteriales</taxon>
        <taxon>Nocardioidaceae</taxon>
        <taxon>Nocardioides</taxon>
    </lineage>
</organism>
<dbReference type="OrthoDB" id="5517693at2"/>
<evidence type="ECO:0008006" key="3">
    <source>
        <dbReference type="Google" id="ProtNLM"/>
    </source>
</evidence>
<protein>
    <recommendedName>
        <fullName evidence="3">Transcriptional regulator, AbiEi antitoxin, Type IV TA system</fullName>
    </recommendedName>
</protein>
<dbReference type="Proteomes" id="UP000198859">
    <property type="component" value="Chromosome I"/>
</dbReference>
<reference evidence="2" key="1">
    <citation type="submission" date="2016-10" db="EMBL/GenBank/DDBJ databases">
        <authorList>
            <person name="Varghese N."/>
            <person name="Submissions S."/>
        </authorList>
    </citation>
    <scope>NUCLEOTIDE SEQUENCE [LARGE SCALE GENOMIC DNA]</scope>
    <source>
        <strain evidence="2">DSM 22127</strain>
    </source>
</reference>
<accession>A0A1H1WLH3</accession>
<proteinExistence type="predicted"/>
<dbReference type="AlphaFoldDB" id="A0A1H1WLH3"/>